<proteinExistence type="predicted"/>
<evidence type="ECO:0000313" key="2">
    <source>
        <dbReference type="EMBL" id="KKU88436.1"/>
    </source>
</evidence>
<evidence type="ECO:0000256" key="1">
    <source>
        <dbReference type="SAM" id="MobiDB-lite"/>
    </source>
</evidence>
<sequence length="98" mass="10511">MNKNNNELATFIRETLRQVKEGVGEYPLHDQVHFKIAIAKTTTGEGKLGVTVLGMGVGGKGEVKIEHASEVGFSVNLKQTDRPSLTGGSEPSSIPETF</sequence>
<dbReference type="Proteomes" id="UP000034739">
    <property type="component" value="Unassembled WGS sequence"/>
</dbReference>
<name>A0A0G1U2Y7_9BACT</name>
<reference evidence="2 3" key="1">
    <citation type="journal article" date="2015" name="Nature">
        <title>rRNA introns, odd ribosomes, and small enigmatic genomes across a large radiation of phyla.</title>
        <authorList>
            <person name="Brown C.T."/>
            <person name="Hug L.A."/>
            <person name="Thomas B.C."/>
            <person name="Sharon I."/>
            <person name="Castelle C.J."/>
            <person name="Singh A."/>
            <person name="Wilkins M.J."/>
            <person name="Williams K.H."/>
            <person name="Banfield J.F."/>
        </authorList>
    </citation>
    <scope>NUCLEOTIDE SEQUENCE [LARGE SCALE GENOMIC DNA]</scope>
</reference>
<dbReference type="EMBL" id="LCOY01000007">
    <property type="protein sequence ID" value="KKU88436.1"/>
    <property type="molecule type" value="Genomic_DNA"/>
</dbReference>
<accession>A0A0G1U2Y7</accession>
<feature type="region of interest" description="Disordered" evidence="1">
    <location>
        <begin position="79"/>
        <end position="98"/>
    </location>
</feature>
<gene>
    <name evidence="2" type="ORF">UY16_C0007G0017</name>
</gene>
<organism evidence="2 3">
    <name type="scientific">Candidatus Gottesmanbacteria bacterium GW2011_GWA2_47_9</name>
    <dbReference type="NCBI Taxonomy" id="1618445"/>
    <lineage>
        <taxon>Bacteria</taxon>
        <taxon>Candidatus Gottesmaniibacteriota</taxon>
    </lineage>
</organism>
<dbReference type="AlphaFoldDB" id="A0A0G1U2Y7"/>
<evidence type="ECO:0000313" key="3">
    <source>
        <dbReference type="Proteomes" id="UP000034739"/>
    </source>
</evidence>
<protein>
    <submittedName>
        <fullName evidence="2">Uncharacterized protein</fullName>
    </submittedName>
</protein>
<comment type="caution">
    <text evidence="2">The sequence shown here is derived from an EMBL/GenBank/DDBJ whole genome shotgun (WGS) entry which is preliminary data.</text>
</comment>